<gene>
    <name evidence="1" type="ORF">KOR34_10040</name>
</gene>
<name>A0A5C5VEI7_9BACT</name>
<evidence type="ECO:0000313" key="1">
    <source>
        <dbReference type="EMBL" id="TWT36105.1"/>
    </source>
</evidence>
<proteinExistence type="predicted"/>
<keyword evidence="2" id="KW-1185">Reference proteome</keyword>
<sequence>MQPPGQRGFRVKPIAPSDWVVYRKRKHSSAPGPRATNVSAAPRGETYSYAVDKYWVVKEILDDQRAVLITRTGKEHTVSLADPNLRRASWWERLTKKGRFRETQALLRDS</sequence>
<accession>A0A5C5VEI7</accession>
<protein>
    <submittedName>
        <fullName evidence="1">Uncharacterized protein</fullName>
    </submittedName>
</protein>
<comment type="caution">
    <text evidence="1">The sequence shown here is derived from an EMBL/GenBank/DDBJ whole genome shotgun (WGS) entry which is preliminary data.</text>
</comment>
<dbReference type="AlphaFoldDB" id="A0A5C5VEI7"/>
<dbReference type="EMBL" id="SIHJ01000001">
    <property type="protein sequence ID" value="TWT36105.1"/>
    <property type="molecule type" value="Genomic_DNA"/>
</dbReference>
<organism evidence="1 2">
    <name type="scientific">Posidoniimonas corsicana</name>
    <dbReference type="NCBI Taxonomy" id="1938618"/>
    <lineage>
        <taxon>Bacteria</taxon>
        <taxon>Pseudomonadati</taxon>
        <taxon>Planctomycetota</taxon>
        <taxon>Planctomycetia</taxon>
        <taxon>Pirellulales</taxon>
        <taxon>Lacipirellulaceae</taxon>
        <taxon>Posidoniimonas</taxon>
    </lineage>
</organism>
<dbReference type="OrthoDB" id="274836at2"/>
<reference evidence="1 2" key="1">
    <citation type="submission" date="2019-02" db="EMBL/GenBank/DDBJ databases">
        <title>Deep-cultivation of Planctomycetes and their phenomic and genomic characterization uncovers novel biology.</title>
        <authorList>
            <person name="Wiegand S."/>
            <person name="Jogler M."/>
            <person name="Boedeker C."/>
            <person name="Pinto D."/>
            <person name="Vollmers J."/>
            <person name="Rivas-Marin E."/>
            <person name="Kohn T."/>
            <person name="Peeters S.H."/>
            <person name="Heuer A."/>
            <person name="Rast P."/>
            <person name="Oberbeckmann S."/>
            <person name="Bunk B."/>
            <person name="Jeske O."/>
            <person name="Meyerdierks A."/>
            <person name="Storesund J.E."/>
            <person name="Kallscheuer N."/>
            <person name="Luecker S."/>
            <person name="Lage O.M."/>
            <person name="Pohl T."/>
            <person name="Merkel B.J."/>
            <person name="Hornburger P."/>
            <person name="Mueller R.-W."/>
            <person name="Bruemmer F."/>
            <person name="Labrenz M."/>
            <person name="Spormann A.M."/>
            <person name="Op Den Camp H."/>
            <person name="Overmann J."/>
            <person name="Amann R."/>
            <person name="Jetten M.S.M."/>
            <person name="Mascher T."/>
            <person name="Medema M.H."/>
            <person name="Devos D.P."/>
            <person name="Kaster A.-K."/>
            <person name="Ovreas L."/>
            <person name="Rohde M."/>
            <person name="Galperin M.Y."/>
            <person name="Jogler C."/>
        </authorList>
    </citation>
    <scope>NUCLEOTIDE SEQUENCE [LARGE SCALE GENOMIC DNA]</scope>
    <source>
        <strain evidence="1 2">KOR34</strain>
    </source>
</reference>
<dbReference type="Proteomes" id="UP000316714">
    <property type="component" value="Unassembled WGS sequence"/>
</dbReference>
<evidence type="ECO:0000313" key="2">
    <source>
        <dbReference type="Proteomes" id="UP000316714"/>
    </source>
</evidence>